<evidence type="ECO:0000313" key="2">
    <source>
        <dbReference type="EMBL" id="STZ74921.1"/>
    </source>
</evidence>
<feature type="transmembrane region" description="Helical" evidence="1">
    <location>
        <begin position="53"/>
        <end position="72"/>
    </location>
</feature>
<keyword evidence="3" id="KW-1185">Reference proteome</keyword>
<keyword evidence="1" id="KW-0472">Membrane</keyword>
<dbReference type="Proteomes" id="UP000254107">
    <property type="component" value="Unassembled WGS sequence"/>
</dbReference>
<protein>
    <submittedName>
        <fullName evidence="2">TrbC/VIRB2 family</fullName>
    </submittedName>
</protein>
<keyword evidence="1" id="KW-1133">Transmembrane helix</keyword>
<dbReference type="GeneID" id="302271559"/>
<proteinExistence type="predicted"/>
<sequence>MLDMKLNDYQLQQVNRYMKMAGVATAATVVAIEPALADQLDNGIKTVTTGAEKIKTAILSIAGIAAVIYLLWKAIQAWQGRCEWGEFAFSVGYVALAGGAAVIANWAWGLFSGNAIGT</sequence>
<organism evidence="2 3">
    <name type="scientific">Moraxella lacunata</name>
    <dbReference type="NCBI Taxonomy" id="477"/>
    <lineage>
        <taxon>Bacteria</taxon>
        <taxon>Pseudomonadati</taxon>
        <taxon>Pseudomonadota</taxon>
        <taxon>Gammaproteobacteria</taxon>
        <taxon>Moraxellales</taxon>
        <taxon>Moraxellaceae</taxon>
        <taxon>Moraxella</taxon>
    </lineage>
</organism>
<evidence type="ECO:0000313" key="3">
    <source>
        <dbReference type="Proteomes" id="UP000254107"/>
    </source>
</evidence>
<dbReference type="InterPro" id="IPR007039">
    <property type="entry name" value="TrbC/VirB2"/>
</dbReference>
<keyword evidence="1" id="KW-0812">Transmembrane</keyword>
<name>A0A378UEM6_MORLA</name>
<dbReference type="EMBL" id="UGQC01000005">
    <property type="protein sequence ID" value="STZ74921.1"/>
    <property type="molecule type" value="Genomic_DNA"/>
</dbReference>
<dbReference type="Pfam" id="PF04956">
    <property type="entry name" value="TrbC"/>
    <property type="match status" value="1"/>
</dbReference>
<dbReference type="RefSeq" id="WP_115248473.1">
    <property type="nucleotide sequence ID" value="NZ_UGQC01000005.1"/>
</dbReference>
<evidence type="ECO:0000256" key="1">
    <source>
        <dbReference type="SAM" id="Phobius"/>
    </source>
</evidence>
<reference evidence="2 3" key="1">
    <citation type="submission" date="2018-06" db="EMBL/GenBank/DDBJ databases">
        <authorList>
            <consortium name="Pathogen Informatics"/>
            <person name="Doyle S."/>
        </authorList>
    </citation>
    <scope>NUCLEOTIDE SEQUENCE [LARGE SCALE GENOMIC DNA]</scope>
    <source>
        <strain evidence="2 3">NCTC7911</strain>
    </source>
</reference>
<feature type="transmembrane region" description="Helical" evidence="1">
    <location>
        <begin position="84"/>
        <end position="108"/>
    </location>
</feature>
<dbReference type="AlphaFoldDB" id="A0A378UEM6"/>
<accession>A0A378UEM6</accession>
<gene>
    <name evidence="2" type="ORF">NCTC7911_03102</name>
</gene>